<dbReference type="Pfam" id="PF01047">
    <property type="entry name" value="MarR"/>
    <property type="match status" value="1"/>
</dbReference>
<evidence type="ECO:0000256" key="2">
    <source>
        <dbReference type="ARBA" id="ARBA00023125"/>
    </source>
</evidence>
<keyword evidence="3" id="KW-0804">Transcription</keyword>
<dbReference type="SUPFAM" id="SSF56784">
    <property type="entry name" value="HAD-like"/>
    <property type="match status" value="1"/>
</dbReference>
<dbReference type="Pfam" id="PF00702">
    <property type="entry name" value="Hydrolase"/>
    <property type="match status" value="1"/>
</dbReference>
<dbReference type="InterPro" id="IPR036388">
    <property type="entry name" value="WH-like_DNA-bd_sf"/>
</dbReference>
<dbReference type="SUPFAM" id="SSF46785">
    <property type="entry name" value="Winged helix' DNA-binding domain"/>
    <property type="match status" value="1"/>
</dbReference>
<evidence type="ECO:0000313" key="6">
    <source>
        <dbReference type="Proteomes" id="UP001597145"/>
    </source>
</evidence>
<dbReference type="InterPro" id="IPR006439">
    <property type="entry name" value="HAD-SF_hydro_IA"/>
</dbReference>
<evidence type="ECO:0000256" key="3">
    <source>
        <dbReference type="ARBA" id="ARBA00023163"/>
    </source>
</evidence>
<keyword evidence="5" id="KW-0378">Hydrolase</keyword>
<dbReference type="GO" id="GO:0016787">
    <property type="term" value="F:hydrolase activity"/>
    <property type="evidence" value="ECO:0007669"/>
    <property type="project" value="UniProtKB-KW"/>
</dbReference>
<dbReference type="PANTHER" id="PTHR33164">
    <property type="entry name" value="TRANSCRIPTIONAL REGULATOR, MARR FAMILY"/>
    <property type="match status" value="1"/>
</dbReference>
<dbReference type="Gene3D" id="1.10.10.10">
    <property type="entry name" value="Winged helix-like DNA-binding domain superfamily/Winged helix DNA-binding domain"/>
    <property type="match status" value="1"/>
</dbReference>
<sequence length="293" mass="30666">MTHPAHLHLVEPGFPALERLLVLAGREVQRATERAAAVEGLGATAVRILAAVVDRGAVSQRDLAAHVGVSPATLTPVMDRLEAMGALRRERDGTDRRVVCATITPRGRALLRAASAAVAADVRDRLPEPGPEAARAVPEYLLAVIRAFGEEGAPQAPANGGRSSVPPVPLRGLLMDYAGVITEGPEVLDAVRRAAGAGVATALVSDSPSVPDECRAVFDLVVLGPALGVRKPDPEIYRRVAERLGVPVAECVVVDDADRNVRGARLAGAVVVRHRTIDGTVSELEVLLDLPTA</sequence>
<feature type="domain" description="HTH marR-type" evidence="4">
    <location>
        <begin position="14"/>
        <end position="150"/>
    </location>
</feature>
<evidence type="ECO:0000313" key="5">
    <source>
        <dbReference type="EMBL" id="MFD1528567.1"/>
    </source>
</evidence>
<proteinExistence type="predicted"/>
<organism evidence="5 6">
    <name type="scientific">Pseudonocardia aurantiaca</name>
    <dbReference type="NCBI Taxonomy" id="75290"/>
    <lineage>
        <taxon>Bacteria</taxon>
        <taxon>Bacillati</taxon>
        <taxon>Actinomycetota</taxon>
        <taxon>Actinomycetes</taxon>
        <taxon>Pseudonocardiales</taxon>
        <taxon>Pseudonocardiaceae</taxon>
        <taxon>Pseudonocardia</taxon>
    </lineage>
</organism>
<name>A0ABW4FF24_9PSEU</name>
<dbReference type="PANTHER" id="PTHR33164:SF64">
    <property type="entry name" value="TRANSCRIPTIONAL REGULATOR SLYA"/>
    <property type="match status" value="1"/>
</dbReference>
<gene>
    <name evidence="5" type="ORF">ACFSCY_03860</name>
</gene>
<dbReference type="EMBL" id="JBHUCP010000003">
    <property type="protein sequence ID" value="MFD1528567.1"/>
    <property type="molecule type" value="Genomic_DNA"/>
</dbReference>
<accession>A0ABW4FF24</accession>
<dbReference type="PRINTS" id="PR00598">
    <property type="entry name" value="HTHMARR"/>
</dbReference>
<keyword evidence="6" id="KW-1185">Reference proteome</keyword>
<evidence type="ECO:0000256" key="1">
    <source>
        <dbReference type="ARBA" id="ARBA00023015"/>
    </source>
</evidence>
<evidence type="ECO:0000259" key="4">
    <source>
        <dbReference type="PROSITE" id="PS50995"/>
    </source>
</evidence>
<comment type="caution">
    <text evidence="5">The sequence shown here is derived from an EMBL/GenBank/DDBJ whole genome shotgun (WGS) entry which is preliminary data.</text>
</comment>
<dbReference type="Proteomes" id="UP001597145">
    <property type="component" value="Unassembled WGS sequence"/>
</dbReference>
<dbReference type="SMART" id="SM00347">
    <property type="entry name" value="HTH_MARR"/>
    <property type="match status" value="1"/>
</dbReference>
<keyword evidence="1" id="KW-0805">Transcription regulation</keyword>
<dbReference type="NCBIfam" id="TIGR01509">
    <property type="entry name" value="HAD-SF-IA-v3"/>
    <property type="match status" value="1"/>
</dbReference>
<dbReference type="PROSITE" id="PS50995">
    <property type="entry name" value="HTH_MARR_2"/>
    <property type="match status" value="1"/>
</dbReference>
<keyword evidence="2" id="KW-0238">DNA-binding</keyword>
<dbReference type="InterPro" id="IPR000835">
    <property type="entry name" value="HTH_MarR-typ"/>
</dbReference>
<dbReference type="InterPro" id="IPR036390">
    <property type="entry name" value="WH_DNA-bd_sf"/>
</dbReference>
<dbReference type="InterPro" id="IPR036412">
    <property type="entry name" value="HAD-like_sf"/>
</dbReference>
<dbReference type="InterPro" id="IPR023214">
    <property type="entry name" value="HAD_sf"/>
</dbReference>
<dbReference type="RefSeq" id="WP_343969638.1">
    <property type="nucleotide sequence ID" value="NZ_BAAAJG010000001.1"/>
</dbReference>
<dbReference type="InterPro" id="IPR039422">
    <property type="entry name" value="MarR/SlyA-like"/>
</dbReference>
<dbReference type="Gene3D" id="3.40.50.1000">
    <property type="entry name" value="HAD superfamily/HAD-like"/>
    <property type="match status" value="1"/>
</dbReference>
<reference evidence="6" key="1">
    <citation type="journal article" date="2019" name="Int. J. Syst. Evol. Microbiol.">
        <title>The Global Catalogue of Microorganisms (GCM) 10K type strain sequencing project: providing services to taxonomists for standard genome sequencing and annotation.</title>
        <authorList>
            <consortium name="The Broad Institute Genomics Platform"/>
            <consortium name="The Broad Institute Genome Sequencing Center for Infectious Disease"/>
            <person name="Wu L."/>
            <person name="Ma J."/>
        </authorList>
    </citation>
    <scope>NUCLEOTIDE SEQUENCE [LARGE SCALE GENOMIC DNA]</scope>
    <source>
        <strain evidence="6">JCM 12165</strain>
    </source>
</reference>
<protein>
    <submittedName>
        <fullName evidence="5">HAD-IA family hydrolase</fullName>
    </submittedName>
</protein>